<feature type="domain" description="Cation-transporting P-type ATPase N-terminal" evidence="10">
    <location>
        <begin position="4"/>
        <end position="77"/>
    </location>
</feature>
<dbReference type="SUPFAM" id="SSF81665">
    <property type="entry name" value="Calcium ATPase, transmembrane domain M"/>
    <property type="match status" value="1"/>
</dbReference>
<dbReference type="EMBL" id="JAKVPQ010000004">
    <property type="protein sequence ID" value="MCH4284868.1"/>
    <property type="molecule type" value="Genomic_DNA"/>
</dbReference>
<accession>A0ABS9R5D8</accession>
<evidence type="ECO:0000256" key="1">
    <source>
        <dbReference type="ARBA" id="ARBA00004141"/>
    </source>
</evidence>
<dbReference type="SMART" id="SM00831">
    <property type="entry name" value="Cation_ATPase_N"/>
    <property type="match status" value="1"/>
</dbReference>
<dbReference type="InterPro" id="IPR018303">
    <property type="entry name" value="ATPase_P-typ_P_site"/>
</dbReference>
<evidence type="ECO:0000256" key="7">
    <source>
        <dbReference type="ARBA" id="ARBA00023136"/>
    </source>
</evidence>
<dbReference type="InterPro" id="IPR036412">
    <property type="entry name" value="HAD-like_sf"/>
</dbReference>
<feature type="transmembrane region" description="Helical" evidence="9">
    <location>
        <begin position="695"/>
        <end position="716"/>
    </location>
</feature>
<dbReference type="InterPro" id="IPR044492">
    <property type="entry name" value="P_typ_ATPase_HD_dom"/>
</dbReference>
<dbReference type="Proteomes" id="UP001202402">
    <property type="component" value="Unassembled WGS sequence"/>
</dbReference>
<keyword evidence="6 9" id="KW-1133">Transmembrane helix</keyword>
<dbReference type="Gene3D" id="3.40.50.1000">
    <property type="entry name" value="HAD superfamily/HAD-like"/>
    <property type="match status" value="1"/>
</dbReference>
<dbReference type="SUPFAM" id="SSF81660">
    <property type="entry name" value="Metal cation-transporting ATPase, ATP-binding domain N"/>
    <property type="match status" value="1"/>
</dbReference>
<feature type="transmembrane region" description="Helical" evidence="9">
    <location>
        <begin position="57"/>
        <end position="76"/>
    </location>
</feature>
<evidence type="ECO:0000256" key="5">
    <source>
        <dbReference type="ARBA" id="ARBA00022967"/>
    </source>
</evidence>
<feature type="transmembrane region" description="Helical" evidence="9">
    <location>
        <begin position="668"/>
        <end position="689"/>
    </location>
</feature>
<dbReference type="InterPro" id="IPR001757">
    <property type="entry name" value="P_typ_ATPase"/>
</dbReference>
<keyword evidence="5" id="KW-1278">Translocase</keyword>
<dbReference type="SUPFAM" id="SSF81653">
    <property type="entry name" value="Calcium ATPase, transduction domain A"/>
    <property type="match status" value="1"/>
</dbReference>
<dbReference type="Gene3D" id="1.20.1110.10">
    <property type="entry name" value="Calcium-transporting ATPase, transmembrane domain"/>
    <property type="match status" value="1"/>
</dbReference>
<feature type="transmembrane region" description="Helical" evidence="9">
    <location>
        <begin position="270"/>
        <end position="295"/>
    </location>
</feature>
<evidence type="ECO:0000256" key="4">
    <source>
        <dbReference type="ARBA" id="ARBA00022840"/>
    </source>
</evidence>
<evidence type="ECO:0000313" key="11">
    <source>
        <dbReference type="EMBL" id="MCH4284868.1"/>
    </source>
</evidence>
<feature type="transmembrane region" description="Helical" evidence="9">
    <location>
        <begin position="840"/>
        <end position="858"/>
    </location>
</feature>
<dbReference type="NCBIfam" id="TIGR01494">
    <property type="entry name" value="ATPase_P-type"/>
    <property type="match status" value="2"/>
</dbReference>
<dbReference type="InterPro" id="IPR023298">
    <property type="entry name" value="ATPase_P-typ_TM_dom_sf"/>
</dbReference>
<dbReference type="Pfam" id="PF13246">
    <property type="entry name" value="Cation_ATPase"/>
    <property type="match status" value="1"/>
</dbReference>
<dbReference type="Pfam" id="PF00690">
    <property type="entry name" value="Cation_ATPase_N"/>
    <property type="match status" value="1"/>
</dbReference>
<evidence type="ECO:0000313" key="12">
    <source>
        <dbReference type="Proteomes" id="UP001202402"/>
    </source>
</evidence>
<dbReference type="PROSITE" id="PS00154">
    <property type="entry name" value="ATPASE_E1_E2"/>
    <property type="match status" value="1"/>
</dbReference>
<dbReference type="SFLD" id="SFLDG00002">
    <property type="entry name" value="C1.7:_P-type_atpase_like"/>
    <property type="match status" value="1"/>
</dbReference>
<keyword evidence="2 9" id="KW-0812">Transmembrane</keyword>
<dbReference type="SFLD" id="SFLDS00003">
    <property type="entry name" value="Haloacid_Dehalogenase"/>
    <property type="match status" value="1"/>
</dbReference>
<dbReference type="PANTHER" id="PTHR42861">
    <property type="entry name" value="CALCIUM-TRANSPORTING ATPASE"/>
    <property type="match status" value="1"/>
</dbReference>
<feature type="compositionally biased region" description="Polar residues" evidence="8">
    <location>
        <begin position="12"/>
        <end position="22"/>
    </location>
</feature>
<feature type="region of interest" description="Disordered" evidence="8">
    <location>
        <begin position="1"/>
        <end position="28"/>
    </location>
</feature>
<keyword evidence="4" id="KW-0067">ATP-binding</keyword>
<gene>
    <name evidence="11" type="ORF">LQE99_06955</name>
</gene>
<dbReference type="PRINTS" id="PR00119">
    <property type="entry name" value="CATATPASE"/>
</dbReference>
<organism evidence="11 12">
    <name type="scientific">Amedibacillus hominis</name>
    <dbReference type="NCBI Taxonomy" id="2897776"/>
    <lineage>
        <taxon>Bacteria</taxon>
        <taxon>Bacillati</taxon>
        <taxon>Bacillota</taxon>
        <taxon>Erysipelotrichia</taxon>
        <taxon>Erysipelotrichales</taxon>
        <taxon>Erysipelotrichaceae</taxon>
        <taxon>Amedibacillus</taxon>
    </lineage>
</organism>
<dbReference type="InterPro" id="IPR023299">
    <property type="entry name" value="ATPase_P-typ_cyto_dom_N"/>
</dbReference>
<comment type="subcellular location">
    <subcellularLocation>
        <location evidence="1">Membrane</location>
        <topology evidence="1">Multi-pass membrane protein</topology>
    </subcellularLocation>
</comment>
<dbReference type="InterPro" id="IPR023214">
    <property type="entry name" value="HAD_sf"/>
</dbReference>
<comment type="caution">
    <text evidence="11">The sequence shown here is derived from an EMBL/GenBank/DDBJ whole genome shotgun (WGS) entry which is preliminary data.</text>
</comment>
<evidence type="ECO:0000259" key="10">
    <source>
        <dbReference type="SMART" id="SM00831"/>
    </source>
</evidence>
<evidence type="ECO:0000256" key="8">
    <source>
        <dbReference type="SAM" id="MobiDB-lite"/>
    </source>
</evidence>
<feature type="transmembrane region" description="Helical" evidence="9">
    <location>
        <begin position="768"/>
        <end position="785"/>
    </location>
</feature>
<dbReference type="PRINTS" id="PR00120">
    <property type="entry name" value="HATPASE"/>
</dbReference>
<evidence type="ECO:0000256" key="3">
    <source>
        <dbReference type="ARBA" id="ARBA00022741"/>
    </source>
</evidence>
<proteinExistence type="predicted"/>
<dbReference type="InterPro" id="IPR006068">
    <property type="entry name" value="ATPase_P-typ_cation-transptr_C"/>
</dbReference>
<feature type="transmembrane region" description="Helical" evidence="9">
    <location>
        <begin position="245"/>
        <end position="264"/>
    </location>
</feature>
<dbReference type="InterPro" id="IPR004014">
    <property type="entry name" value="ATPase_P-typ_cation-transptr_N"/>
</dbReference>
<dbReference type="SFLD" id="SFLDF00027">
    <property type="entry name" value="p-type_atpase"/>
    <property type="match status" value="1"/>
</dbReference>
<feature type="transmembrane region" description="Helical" evidence="9">
    <location>
        <begin position="806"/>
        <end position="828"/>
    </location>
</feature>
<dbReference type="Pfam" id="PF00122">
    <property type="entry name" value="E1-E2_ATPase"/>
    <property type="match status" value="1"/>
</dbReference>
<sequence>MQDKFYQKSVEETLSSTNSNRQGIEESEATKRIETYGYNELEETKPKSAFMVFLSQFKDLLVIILIIAAIISMVSGEVESTIVILVVITMNAILGTVQSIKAQNSLNSLKQLSTPHTRVIRGGKTMEISSKELTIGDIMLLEAGDVVGADARIIENYTLQVNESALTGEVESVEKDVAVIDSECGIGDQKNMVFSSGLVTYGRAVCMVTAIGMDTQIGKIASLMNETKERRTPLQLTLDDFSKKLSIGIICICIVVFGLNVWQGDPVMDSLMFAVALAVAAIPEALASIVTIVLAMGTSQMAKENAIIKNINSVESLGCVSVICSDKTGTLTQNKMTAQQIYRNHELINASTLQETKPIDRMMLLGFALCTDAQTTNDQRIGDPTELALIDLLETYHIDELATREKYMRIDENPFDSQRKLMSTLQIIDQKPVLLLKGACDEILKRCHKIQLDDGIHDITQEDKDIILQRNEAFAEDGLRVLGFAYRYVDKKTIGMEDEEELIFIGLVSLMDPPRVESKDAVENCQRAGIIPIMITGDHKVTARSIARSIGIYHDGDICLEGMELDAMADDELDEQLENIRVYARVAPEHKIRIVKAWQKKGNIVAMTGDGVNDAPALKQSDIGIAMGITGTEVSKDAASMILTDDNFATIIKAVATGRNIYANIKNAIIYLLSGNLSGIICVLAASLLGLPVPFLPVHLLFINLVTDSLPAIAIGMERSTKDVLKEKPRDPKEGILTKDTIKQLGVQGIMIAVVTMAAYFIGLKTSWQIATTMAFSTLCLARLFHGFNCRSKRSIYRLKLMSNKYSVMAFGVGFIFLTAILMLPALHSLFSVTTISLEQLLTIYGLAFLPTLLIQAYKTTKDLHLGK</sequence>
<keyword evidence="7 9" id="KW-0472">Membrane</keyword>
<keyword evidence="12" id="KW-1185">Reference proteome</keyword>
<reference evidence="11 12" key="1">
    <citation type="submission" date="2022-02" db="EMBL/GenBank/DDBJ databases">
        <title>Genome of Erysipelotrichaceae sp. nov. NSJ-176 isolated from human feces.</title>
        <authorList>
            <person name="Abdugheni R."/>
        </authorList>
    </citation>
    <scope>NUCLEOTIDE SEQUENCE [LARGE SCALE GENOMIC DNA]</scope>
    <source>
        <strain evidence="11 12">NSJ-176</strain>
    </source>
</reference>
<dbReference type="RefSeq" id="WP_117452751.1">
    <property type="nucleotide sequence ID" value="NZ_JAKVPQ010000004.1"/>
</dbReference>
<feature type="transmembrane region" description="Helical" evidence="9">
    <location>
        <begin position="82"/>
        <end position="100"/>
    </location>
</feature>
<dbReference type="Gene3D" id="2.70.150.10">
    <property type="entry name" value="Calcium-transporting ATPase, cytoplasmic transduction domain A"/>
    <property type="match status" value="1"/>
</dbReference>
<dbReference type="InterPro" id="IPR059000">
    <property type="entry name" value="ATPase_P-type_domA"/>
</dbReference>
<dbReference type="Gene3D" id="3.40.1110.10">
    <property type="entry name" value="Calcium-transporting ATPase, cytoplasmic domain N"/>
    <property type="match status" value="1"/>
</dbReference>
<protein>
    <submittedName>
        <fullName evidence="11">Cation-translocating P-type ATPase</fullName>
    </submittedName>
</protein>
<name>A0ABS9R5D8_9FIRM</name>
<dbReference type="InterPro" id="IPR008250">
    <property type="entry name" value="ATPase_P-typ_transduc_dom_A_sf"/>
</dbReference>
<evidence type="ECO:0000256" key="6">
    <source>
        <dbReference type="ARBA" id="ARBA00022989"/>
    </source>
</evidence>
<dbReference type="SUPFAM" id="SSF56784">
    <property type="entry name" value="HAD-like"/>
    <property type="match status" value="1"/>
</dbReference>
<feature type="compositionally biased region" description="Basic and acidic residues" evidence="8">
    <location>
        <begin position="1"/>
        <end position="11"/>
    </location>
</feature>
<dbReference type="Pfam" id="PF00689">
    <property type="entry name" value="Cation_ATPase_C"/>
    <property type="match status" value="1"/>
</dbReference>
<evidence type="ECO:0000256" key="2">
    <source>
        <dbReference type="ARBA" id="ARBA00022692"/>
    </source>
</evidence>
<evidence type="ECO:0000256" key="9">
    <source>
        <dbReference type="SAM" id="Phobius"/>
    </source>
</evidence>
<keyword evidence="3" id="KW-0547">Nucleotide-binding</keyword>
<feature type="transmembrane region" description="Helical" evidence="9">
    <location>
        <begin position="745"/>
        <end position="762"/>
    </location>
</feature>